<name>A0A0D9WW36_9ORYZ</name>
<evidence type="ECO:0000256" key="1">
    <source>
        <dbReference type="SAM" id="MobiDB-lite"/>
    </source>
</evidence>
<reference evidence="3" key="2">
    <citation type="submission" date="2013-12" db="EMBL/GenBank/DDBJ databases">
        <authorList>
            <person name="Yu Y."/>
            <person name="Lee S."/>
            <person name="de Baynast K."/>
            <person name="Wissotski M."/>
            <person name="Liu L."/>
            <person name="Talag J."/>
            <person name="Goicoechea J."/>
            <person name="Angelova A."/>
            <person name="Jetty R."/>
            <person name="Kudrna D."/>
            <person name="Golser W."/>
            <person name="Rivera L."/>
            <person name="Zhang J."/>
            <person name="Wing R."/>
        </authorList>
    </citation>
    <scope>NUCLEOTIDE SEQUENCE</scope>
</reference>
<evidence type="ECO:0000313" key="3">
    <source>
        <dbReference type="Proteomes" id="UP000032180"/>
    </source>
</evidence>
<dbReference type="EnsemblPlants" id="LPERR07G04290.1">
    <property type="protein sequence ID" value="LPERR07G04290.1"/>
    <property type="gene ID" value="LPERR07G04290"/>
</dbReference>
<dbReference type="AlphaFoldDB" id="A0A0D9WW36"/>
<dbReference type="Gramene" id="LPERR07G04290.1">
    <property type="protein sequence ID" value="LPERR07G04290.1"/>
    <property type="gene ID" value="LPERR07G04290"/>
</dbReference>
<organism evidence="2 3">
    <name type="scientific">Leersia perrieri</name>
    <dbReference type="NCBI Taxonomy" id="77586"/>
    <lineage>
        <taxon>Eukaryota</taxon>
        <taxon>Viridiplantae</taxon>
        <taxon>Streptophyta</taxon>
        <taxon>Embryophyta</taxon>
        <taxon>Tracheophyta</taxon>
        <taxon>Spermatophyta</taxon>
        <taxon>Magnoliopsida</taxon>
        <taxon>Liliopsida</taxon>
        <taxon>Poales</taxon>
        <taxon>Poaceae</taxon>
        <taxon>BOP clade</taxon>
        <taxon>Oryzoideae</taxon>
        <taxon>Oryzeae</taxon>
        <taxon>Oryzinae</taxon>
        <taxon>Leersia</taxon>
    </lineage>
</organism>
<keyword evidence="3" id="KW-1185">Reference proteome</keyword>
<accession>A0A0D9WW36</accession>
<proteinExistence type="predicted"/>
<dbReference type="HOGENOM" id="CLU_2593244_0_0_1"/>
<evidence type="ECO:0000313" key="2">
    <source>
        <dbReference type="EnsemblPlants" id="LPERR07G04290.1"/>
    </source>
</evidence>
<feature type="region of interest" description="Disordered" evidence="1">
    <location>
        <begin position="33"/>
        <end position="80"/>
    </location>
</feature>
<dbReference type="Proteomes" id="UP000032180">
    <property type="component" value="Chromosome 7"/>
</dbReference>
<protein>
    <submittedName>
        <fullName evidence="2">Uncharacterized protein</fullName>
    </submittedName>
</protein>
<reference evidence="2" key="3">
    <citation type="submission" date="2015-04" db="UniProtKB">
        <authorList>
            <consortium name="EnsemblPlants"/>
        </authorList>
    </citation>
    <scope>IDENTIFICATION</scope>
</reference>
<sequence length="80" mass="8633">MKRPRREGERGIEVGVAIIVPDVVALPVKAIAAPSTKPPPSSSSFHPSRPVRQLPLHPAFFQQRERGGASANNEGMALIR</sequence>
<reference evidence="2 3" key="1">
    <citation type="submission" date="2012-08" db="EMBL/GenBank/DDBJ databases">
        <title>Oryza genome evolution.</title>
        <authorList>
            <person name="Wing R.A."/>
        </authorList>
    </citation>
    <scope>NUCLEOTIDE SEQUENCE</scope>
</reference>